<evidence type="ECO:0000313" key="2">
    <source>
        <dbReference type="Proteomes" id="UP000077266"/>
    </source>
</evidence>
<name>A0A165DYR6_EXIGL</name>
<dbReference type="AlphaFoldDB" id="A0A165DYR6"/>
<dbReference type="OrthoDB" id="2682083at2759"/>
<dbReference type="InParanoid" id="A0A165DYR6"/>
<reference evidence="1 2" key="1">
    <citation type="journal article" date="2016" name="Mol. Biol. Evol.">
        <title>Comparative Genomics of Early-Diverging Mushroom-Forming Fungi Provides Insights into the Origins of Lignocellulose Decay Capabilities.</title>
        <authorList>
            <person name="Nagy L.G."/>
            <person name="Riley R."/>
            <person name="Tritt A."/>
            <person name="Adam C."/>
            <person name="Daum C."/>
            <person name="Floudas D."/>
            <person name="Sun H."/>
            <person name="Yadav J.S."/>
            <person name="Pangilinan J."/>
            <person name="Larsson K.H."/>
            <person name="Matsuura K."/>
            <person name="Barry K."/>
            <person name="Labutti K."/>
            <person name="Kuo R."/>
            <person name="Ohm R.A."/>
            <person name="Bhattacharya S.S."/>
            <person name="Shirouzu T."/>
            <person name="Yoshinaga Y."/>
            <person name="Martin F.M."/>
            <person name="Grigoriev I.V."/>
            <person name="Hibbett D.S."/>
        </authorList>
    </citation>
    <scope>NUCLEOTIDE SEQUENCE [LARGE SCALE GENOMIC DNA]</scope>
    <source>
        <strain evidence="1 2">HHB12029</strain>
    </source>
</reference>
<proteinExistence type="predicted"/>
<organism evidence="1 2">
    <name type="scientific">Exidia glandulosa HHB12029</name>
    <dbReference type="NCBI Taxonomy" id="1314781"/>
    <lineage>
        <taxon>Eukaryota</taxon>
        <taxon>Fungi</taxon>
        <taxon>Dikarya</taxon>
        <taxon>Basidiomycota</taxon>
        <taxon>Agaricomycotina</taxon>
        <taxon>Agaricomycetes</taxon>
        <taxon>Auriculariales</taxon>
        <taxon>Exidiaceae</taxon>
        <taxon>Exidia</taxon>
    </lineage>
</organism>
<evidence type="ECO:0000313" key="1">
    <source>
        <dbReference type="EMBL" id="KZV85681.1"/>
    </source>
</evidence>
<protein>
    <recommendedName>
        <fullName evidence="3">F-box domain-containing protein</fullName>
    </recommendedName>
</protein>
<dbReference type="Proteomes" id="UP000077266">
    <property type="component" value="Unassembled WGS sequence"/>
</dbReference>
<keyword evidence="2" id="KW-1185">Reference proteome</keyword>
<evidence type="ECO:0008006" key="3">
    <source>
        <dbReference type="Google" id="ProtNLM"/>
    </source>
</evidence>
<sequence>MPNLACLPVELLLPTIAHLSWRDHRSSRPSVAALCLVNRRIGAVATWVLYHTIMVTENNQYALGDVARQDPSPLNVTRRVFFDISVRRGHDLDAIVSALHQVQEYTGPYEGFVTLQYRFASIKGVRWEFSAYITEDRMPGDIFGLHVAFLASHVRIALHVLWAAKSSNVELINVRSSCTQYLIVDLHGSSFLDNMPALLRKLSILLRIPTLKSLLIRPRMDEFGVSNPALVRFLEEWAFEAREDRVWLDTAIVDDSQEEWPTLQGGFGMWLKGRQLYRSGHSAERVKGVQQADDDGASTCQ</sequence>
<gene>
    <name evidence="1" type="ORF">EXIGLDRAFT_699081</name>
</gene>
<accession>A0A165DYR6</accession>
<dbReference type="EMBL" id="KV426180">
    <property type="protein sequence ID" value="KZV85681.1"/>
    <property type="molecule type" value="Genomic_DNA"/>
</dbReference>